<dbReference type="InterPro" id="IPR025665">
    <property type="entry name" value="Beta-barrel_OMP_2"/>
</dbReference>
<dbReference type="Proteomes" id="UP000829925">
    <property type="component" value="Chromosome"/>
</dbReference>
<dbReference type="AlphaFoldDB" id="A0A8T9SQ65"/>
<protein>
    <submittedName>
        <fullName evidence="2">PorT family protein</fullName>
    </submittedName>
</protein>
<proteinExistence type="predicted"/>
<sequence>MKKSFIIAGSLAIAAAFGAQESRAQGVRVGVKAGANLSNLAGDVTNEDRFENKFGFVGGVMLNAPLIADGFLSIQPELLYSQKGYKNNSSSVFGTYKYEGRANYNYLDLPVLVKIKAGGFFVEAGPQFNYLLNRNDKTVRTNNVTGTRADYNSGDYDLSNVNRFEVGYAAGLGFQSENGLILDLRYNGSFTDFTKDGYQGNDLRNARNSLFQLSLGYLITSR</sequence>
<reference evidence="2 3" key="1">
    <citation type="submission" date="2022-04" db="EMBL/GenBank/DDBJ databases">
        <title>Hymenobacter sp. isolated from the air.</title>
        <authorList>
            <person name="Won M."/>
            <person name="Lee C.-M."/>
            <person name="Woen H.-Y."/>
            <person name="Kwon S.-W."/>
        </authorList>
    </citation>
    <scope>NUCLEOTIDE SEQUENCE [LARGE SCALE GENOMIC DNA]</scope>
    <source>
        <strain evidence="3">5413 J-13</strain>
    </source>
</reference>
<accession>A0A8T9SQ65</accession>
<dbReference type="KEGG" id="haei:MUN82_15285"/>
<gene>
    <name evidence="2" type="ORF">MUN82_15285</name>
</gene>
<dbReference type="EMBL" id="CP095053">
    <property type="protein sequence ID" value="UOR04298.1"/>
    <property type="molecule type" value="Genomic_DNA"/>
</dbReference>
<evidence type="ECO:0000313" key="2">
    <source>
        <dbReference type="EMBL" id="UOR04298.1"/>
    </source>
</evidence>
<evidence type="ECO:0000313" key="3">
    <source>
        <dbReference type="Proteomes" id="UP000829925"/>
    </source>
</evidence>
<name>A0A8T9SQ65_9BACT</name>
<keyword evidence="3" id="KW-1185">Reference proteome</keyword>
<organism evidence="2 3">
    <name type="scientific">Hymenobacter aerilatus</name>
    <dbReference type="NCBI Taxonomy" id="2932251"/>
    <lineage>
        <taxon>Bacteria</taxon>
        <taxon>Pseudomonadati</taxon>
        <taxon>Bacteroidota</taxon>
        <taxon>Cytophagia</taxon>
        <taxon>Cytophagales</taxon>
        <taxon>Hymenobacteraceae</taxon>
        <taxon>Hymenobacter</taxon>
    </lineage>
</organism>
<evidence type="ECO:0000259" key="1">
    <source>
        <dbReference type="Pfam" id="PF13568"/>
    </source>
</evidence>
<dbReference type="Pfam" id="PF13568">
    <property type="entry name" value="OMP_b-brl_2"/>
    <property type="match status" value="1"/>
</dbReference>
<feature type="domain" description="Outer membrane protein beta-barrel" evidence="1">
    <location>
        <begin position="19"/>
        <end position="194"/>
    </location>
</feature>
<dbReference type="RefSeq" id="WP_245091806.1">
    <property type="nucleotide sequence ID" value="NZ_CP095053.1"/>
</dbReference>